<comment type="caution">
    <text evidence="3">The sequence shown here is derived from an EMBL/GenBank/DDBJ whole genome shotgun (WGS) entry which is preliminary data.</text>
</comment>
<dbReference type="OrthoDB" id="5825388at2"/>
<organism evidence="3 4">
    <name type="scientific">Malaciobacter halophilus</name>
    <dbReference type="NCBI Taxonomy" id="197482"/>
    <lineage>
        <taxon>Bacteria</taxon>
        <taxon>Pseudomonadati</taxon>
        <taxon>Campylobacterota</taxon>
        <taxon>Epsilonproteobacteria</taxon>
        <taxon>Campylobacterales</taxon>
        <taxon>Arcobacteraceae</taxon>
        <taxon>Malaciobacter</taxon>
    </lineage>
</organism>
<dbReference type="KEGG" id="ahs:AHALO_2679"/>
<dbReference type="InterPro" id="IPR007621">
    <property type="entry name" value="TPM_dom"/>
</dbReference>
<name>A0A2N1J0K2_9BACT</name>
<dbReference type="Pfam" id="PF04536">
    <property type="entry name" value="TPM_phosphatase"/>
    <property type="match status" value="1"/>
</dbReference>
<dbReference type="EMBL" id="NXIF01000041">
    <property type="protein sequence ID" value="PKI80097.1"/>
    <property type="molecule type" value="Genomic_DNA"/>
</dbReference>
<keyword evidence="1" id="KW-1133">Transmembrane helix</keyword>
<feature type="domain" description="TPM" evidence="2">
    <location>
        <begin position="102"/>
        <end position="178"/>
    </location>
</feature>
<evidence type="ECO:0000259" key="2">
    <source>
        <dbReference type="Pfam" id="PF04536"/>
    </source>
</evidence>
<dbReference type="Proteomes" id="UP000233248">
    <property type="component" value="Unassembled WGS sequence"/>
</dbReference>
<evidence type="ECO:0000313" key="4">
    <source>
        <dbReference type="Proteomes" id="UP000233248"/>
    </source>
</evidence>
<evidence type="ECO:0000256" key="1">
    <source>
        <dbReference type="SAM" id="Phobius"/>
    </source>
</evidence>
<protein>
    <recommendedName>
        <fullName evidence="2">TPM domain-containing protein</fullName>
    </recommendedName>
</protein>
<keyword evidence="1" id="KW-0812">Transmembrane</keyword>
<evidence type="ECO:0000313" key="3">
    <source>
        <dbReference type="EMBL" id="PKI80097.1"/>
    </source>
</evidence>
<keyword evidence="1" id="KW-0472">Membrane</keyword>
<accession>A0A2N1J0K2</accession>
<feature type="transmembrane region" description="Helical" evidence="1">
    <location>
        <begin position="42"/>
        <end position="59"/>
    </location>
</feature>
<feature type="transmembrane region" description="Helical" evidence="1">
    <location>
        <begin position="65"/>
        <end position="92"/>
    </location>
</feature>
<keyword evidence="4" id="KW-1185">Reference proteome</keyword>
<proteinExistence type="predicted"/>
<sequence length="203" mass="23976">MYLNENEKKLISQEIKNLEKKSSVELVAVITKNSSIYKFEKILVSLAITTIVSIIALFFDINTIIFFQLQIVVFTLIYSLFYNFEDLILYFIPKKYKHQKASYKANKEFENLGIKNTKTKQGIMFFVSIDERYVEIITDKHIREKIDNKYWEDIINKFIKDVKNNELSKGYLKAINSCSKTLINKFPIEKNDINELSNEVREI</sequence>
<reference evidence="3 4" key="1">
    <citation type="submission" date="2017-09" db="EMBL/GenBank/DDBJ databases">
        <title>Genomics of the genus Arcobacter.</title>
        <authorList>
            <person name="Perez-Cataluna A."/>
            <person name="Figueras M.J."/>
            <person name="Salas-Masso N."/>
        </authorList>
    </citation>
    <scope>NUCLEOTIDE SEQUENCE [LARGE SCALE GENOMIC DNA]</scope>
    <source>
        <strain evidence="3 4">DSM 18005</strain>
    </source>
</reference>
<dbReference type="Gene3D" id="3.10.310.50">
    <property type="match status" value="1"/>
</dbReference>
<gene>
    <name evidence="3" type="ORF">CP960_10765</name>
</gene>
<dbReference type="AlphaFoldDB" id="A0A2N1J0K2"/>
<dbReference type="RefSeq" id="WP_101185495.1">
    <property type="nucleotide sequence ID" value="NZ_CP031218.1"/>
</dbReference>